<dbReference type="CDD" id="cd01672">
    <property type="entry name" value="TMPK"/>
    <property type="match status" value="1"/>
</dbReference>
<dbReference type="InterPro" id="IPR027417">
    <property type="entry name" value="P-loop_NTPase"/>
</dbReference>
<dbReference type="GO" id="GO:0004798">
    <property type="term" value="F:dTMP kinase activity"/>
    <property type="evidence" value="ECO:0007669"/>
    <property type="project" value="UniProtKB-UniRule"/>
</dbReference>
<dbReference type="RefSeq" id="WP_258877009.1">
    <property type="nucleotide sequence ID" value="NZ_CP048914.1"/>
</dbReference>
<proteinExistence type="inferred from homology"/>
<keyword evidence="4 11" id="KW-0808">Transferase</keyword>
<dbReference type="GO" id="GO:0006235">
    <property type="term" value="P:dTTP biosynthetic process"/>
    <property type="evidence" value="ECO:0007669"/>
    <property type="project" value="UniProtKB-UniRule"/>
</dbReference>
<dbReference type="InterPro" id="IPR018095">
    <property type="entry name" value="Thymidylate_kin_CS"/>
</dbReference>
<evidence type="ECO:0000256" key="8">
    <source>
        <dbReference type="ARBA" id="ARBA00022840"/>
    </source>
</evidence>
<dbReference type="PANTHER" id="PTHR10344:SF4">
    <property type="entry name" value="UMP-CMP KINASE 2, MITOCHONDRIAL"/>
    <property type="match status" value="1"/>
</dbReference>
<dbReference type="GO" id="GO:0006227">
    <property type="term" value="P:dUDP biosynthetic process"/>
    <property type="evidence" value="ECO:0007669"/>
    <property type="project" value="TreeGrafter"/>
</dbReference>
<sequence length="207" mass="23198">MAGKFITFEGPEGSGKTSVIKAVRDFLVSEGYDIVTTREPGGTKIAEDIRDIILSKENTEMNAHTEALLYAASRSQHFTEVVVPALEKGQIVICDRFIDSSLAYQGYARNLGIDEVFEINRFGIGNKLPDVTIFIDVPPKVGLKRVFDNTGRKVDRLDLESVEFHEKVYQGYLLLADKFKDRFVVVDGTNDVETVVEDTIQILKTYL</sequence>
<feature type="domain" description="Thymidylate kinase-like" evidence="12">
    <location>
        <begin position="8"/>
        <end position="198"/>
    </location>
</feature>
<dbReference type="GO" id="GO:0005829">
    <property type="term" value="C:cytosol"/>
    <property type="evidence" value="ECO:0007669"/>
    <property type="project" value="TreeGrafter"/>
</dbReference>
<evidence type="ECO:0000256" key="2">
    <source>
        <dbReference type="ARBA" id="ARBA00012980"/>
    </source>
</evidence>
<dbReference type="PANTHER" id="PTHR10344">
    <property type="entry name" value="THYMIDYLATE KINASE"/>
    <property type="match status" value="1"/>
</dbReference>
<comment type="function">
    <text evidence="10 11">Phosphorylation of dTMP to form dTDP in both de novo and salvage pathways of dTTP synthesis.</text>
</comment>
<evidence type="ECO:0000256" key="3">
    <source>
        <dbReference type="ARBA" id="ARBA00017144"/>
    </source>
</evidence>
<feature type="binding site" evidence="11">
    <location>
        <begin position="10"/>
        <end position="17"/>
    </location>
    <ligand>
        <name>ATP</name>
        <dbReference type="ChEBI" id="CHEBI:30616"/>
    </ligand>
</feature>
<comment type="catalytic activity">
    <reaction evidence="9 11">
        <text>dTMP + ATP = dTDP + ADP</text>
        <dbReference type="Rhea" id="RHEA:13517"/>
        <dbReference type="ChEBI" id="CHEBI:30616"/>
        <dbReference type="ChEBI" id="CHEBI:58369"/>
        <dbReference type="ChEBI" id="CHEBI:63528"/>
        <dbReference type="ChEBI" id="CHEBI:456216"/>
        <dbReference type="EC" id="2.7.4.9"/>
    </reaction>
</comment>
<dbReference type="AlphaFoldDB" id="A0A7L7KTX1"/>
<evidence type="ECO:0000256" key="9">
    <source>
        <dbReference type="ARBA" id="ARBA00048743"/>
    </source>
</evidence>
<evidence type="ECO:0000256" key="4">
    <source>
        <dbReference type="ARBA" id="ARBA00022679"/>
    </source>
</evidence>
<accession>A0A7L7KTX1</accession>
<dbReference type="SUPFAM" id="SSF52540">
    <property type="entry name" value="P-loop containing nucleoside triphosphate hydrolases"/>
    <property type="match status" value="1"/>
</dbReference>
<evidence type="ECO:0000313" key="14">
    <source>
        <dbReference type="Proteomes" id="UP000514720"/>
    </source>
</evidence>
<organism evidence="13 14">
    <name type="scientific">Candidatus Xianfuyuplasma coldseepsis</name>
    <dbReference type="NCBI Taxonomy" id="2782163"/>
    <lineage>
        <taxon>Bacteria</taxon>
        <taxon>Bacillati</taxon>
        <taxon>Mycoplasmatota</taxon>
        <taxon>Mollicutes</taxon>
        <taxon>Candidatus Izemoplasmatales</taxon>
        <taxon>Candidatus Izemoplasmataceae</taxon>
        <taxon>Candidatus Xianfuyuplasma</taxon>
    </lineage>
</organism>
<gene>
    <name evidence="11" type="primary">tmk</name>
    <name evidence="13" type="ORF">G4Z02_05525</name>
</gene>
<keyword evidence="8 11" id="KW-0067">ATP-binding</keyword>
<dbReference type="PROSITE" id="PS01331">
    <property type="entry name" value="THYMIDYLATE_KINASE"/>
    <property type="match status" value="1"/>
</dbReference>
<evidence type="ECO:0000256" key="1">
    <source>
        <dbReference type="ARBA" id="ARBA00009776"/>
    </source>
</evidence>
<evidence type="ECO:0000256" key="7">
    <source>
        <dbReference type="ARBA" id="ARBA00022777"/>
    </source>
</evidence>
<name>A0A7L7KTX1_9MOLU</name>
<evidence type="ECO:0000256" key="11">
    <source>
        <dbReference type="HAMAP-Rule" id="MF_00165"/>
    </source>
</evidence>
<dbReference type="InterPro" id="IPR039430">
    <property type="entry name" value="Thymidylate_kin-like_dom"/>
</dbReference>
<evidence type="ECO:0000259" key="12">
    <source>
        <dbReference type="Pfam" id="PF02223"/>
    </source>
</evidence>
<dbReference type="InterPro" id="IPR018094">
    <property type="entry name" value="Thymidylate_kinase"/>
</dbReference>
<reference evidence="13 14" key="1">
    <citation type="submission" date="2020-02" db="EMBL/GenBank/DDBJ databases">
        <authorList>
            <person name="Zheng R.K."/>
            <person name="Sun C.M."/>
        </authorList>
    </citation>
    <scope>NUCLEOTIDE SEQUENCE [LARGE SCALE GENOMIC DNA]</scope>
    <source>
        <strain evidence="14">zrk13</strain>
    </source>
</reference>
<evidence type="ECO:0000256" key="6">
    <source>
        <dbReference type="ARBA" id="ARBA00022741"/>
    </source>
</evidence>
<dbReference type="FunFam" id="3.40.50.300:FF:000225">
    <property type="entry name" value="Thymidylate kinase"/>
    <property type="match status" value="1"/>
</dbReference>
<keyword evidence="7 11" id="KW-0418">Kinase</keyword>
<dbReference type="GO" id="GO:0005524">
    <property type="term" value="F:ATP binding"/>
    <property type="evidence" value="ECO:0007669"/>
    <property type="project" value="UniProtKB-UniRule"/>
</dbReference>
<dbReference type="HAMAP" id="MF_00165">
    <property type="entry name" value="Thymidylate_kinase"/>
    <property type="match status" value="1"/>
</dbReference>
<dbReference type="Gene3D" id="3.40.50.300">
    <property type="entry name" value="P-loop containing nucleotide triphosphate hydrolases"/>
    <property type="match status" value="1"/>
</dbReference>
<dbReference type="GO" id="GO:0006233">
    <property type="term" value="P:dTDP biosynthetic process"/>
    <property type="evidence" value="ECO:0007669"/>
    <property type="project" value="InterPro"/>
</dbReference>
<dbReference type="EC" id="2.7.4.9" evidence="2 11"/>
<keyword evidence="14" id="KW-1185">Reference proteome</keyword>
<keyword evidence="5 11" id="KW-0545">Nucleotide biosynthesis</keyword>
<evidence type="ECO:0000313" key="13">
    <source>
        <dbReference type="EMBL" id="QMS85228.1"/>
    </source>
</evidence>
<evidence type="ECO:0000256" key="5">
    <source>
        <dbReference type="ARBA" id="ARBA00022727"/>
    </source>
</evidence>
<dbReference type="NCBIfam" id="TIGR00041">
    <property type="entry name" value="DTMP_kinase"/>
    <property type="match status" value="1"/>
</dbReference>
<protein>
    <recommendedName>
        <fullName evidence="3 11">Thymidylate kinase</fullName>
        <ecNumber evidence="2 11">2.7.4.9</ecNumber>
    </recommendedName>
    <alternativeName>
        <fullName evidence="11">dTMP kinase</fullName>
    </alternativeName>
</protein>
<evidence type="ECO:0000256" key="10">
    <source>
        <dbReference type="ARBA" id="ARBA00057735"/>
    </source>
</evidence>
<dbReference type="KEGG" id="xcl:G4Z02_05525"/>
<keyword evidence="6 11" id="KW-0547">Nucleotide-binding</keyword>
<dbReference type="EMBL" id="CP048914">
    <property type="protein sequence ID" value="QMS85228.1"/>
    <property type="molecule type" value="Genomic_DNA"/>
</dbReference>
<dbReference type="Pfam" id="PF02223">
    <property type="entry name" value="Thymidylate_kin"/>
    <property type="match status" value="1"/>
</dbReference>
<comment type="similarity">
    <text evidence="1 11">Belongs to the thymidylate kinase family.</text>
</comment>
<dbReference type="Proteomes" id="UP000514720">
    <property type="component" value="Chromosome"/>
</dbReference>